<keyword evidence="2" id="KW-0472">Membrane</keyword>
<evidence type="ECO:0000313" key="4">
    <source>
        <dbReference type="Proteomes" id="UP000321518"/>
    </source>
</evidence>
<feature type="region of interest" description="Disordered" evidence="1">
    <location>
        <begin position="90"/>
        <end position="121"/>
    </location>
</feature>
<evidence type="ECO:0000256" key="2">
    <source>
        <dbReference type="SAM" id="Phobius"/>
    </source>
</evidence>
<organism evidence="3 4">
    <name type="scientific">Rhodotorula toruloides</name>
    <name type="common">Yeast</name>
    <name type="synonym">Rhodosporidium toruloides</name>
    <dbReference type="NCBI Taxonomy" id="5286"/>
    <lineage>
        <taxon>Eukaryota</taxon>
        <taxon>Fungi</taxon>
        <taxon>Dikarya</taxon>
        <taxon>Basidiomycota</taxon>
        <taxon>Pucciniomycotina</taxon>
        <taxon>Microbotryomycetes</taxon>
        <taxon>Sporidiobolales</taxon>
        <taxon>Sporidiobolaceae</taxon>
        <taxon>Rhodotorula</taxon>
    </lineage>
</organism>
<evidence type="ECO:0000256" key="1">
    <source>
        <dbReference type="SAM" id="MobiDB-lite"/>
    </source>
</evidence>
<name>A0A511KPC3_RHOTO</name>
<reference evidence="3 4" key="1">
    <citation type="submission" date="2019-07" db="EMBL/GenBank/DDBJ databases">
        <title>Rhodotorula toruloides NBRC10032 genome sequencing.</title>
        <authorList>
            <person name="Shida Y."/>
            <person name="Takaku H."/>
            <person name="Ogasawara W."/>
            <person name="Mori K."/>
        </authorList>
    </citation>
    <scope>NUCLEOTIDE SEQUENCE [LARGE SCALE GENOMIC DNA]</scope>
    <source>
        <strain evidence="3 4">NBRC10032</strain>
    </source>
</reference>
<feature type="region of interest" description="Disordered" evidence="1">
    <location>
        <begin position="26"/>
        <end position="49"/>
    </location>
</feature>
<protein>
    <submittedName>
        <fullName evidence="3">Uncharacterized protein</fullName>
    </submittedName>
</protein>
<dbReference type="OrthoDB" id="2524605at2759"/>
<dbReference type="Proteomes" id="UP000321518">
    <property type="component" value="Unassembled WGS sequence"/>
</dbReference>
<evidence type="ECO:0000313" key="3">
    <source>
        <dbReference type="EMBL" id="GEM11785.1"/>
    </source>
</evidence>
<sequence length="121" mass="12715">MLAPTALRTAARASAHQRAVLASPRLARSYAQEGGPAAQEPINQERGPSRTPFYIGAALVVLIGGYFSGVFATPPTPAVKNMQVAMHPKTADAKMAAGIREDPKDEPHKAGGDLKGRSPTR</sequence>
<dbReference type="AlphaFoldDB" id="A0A511KPC3"/>
<proteinExistence type="predicted"/>
<keyword evidence="2" id="KW-0812">Transmembrane</keyword>
<gene>
    <name evidence="3" type="ORF">Rt10032_c17g5802</name>
</gene>
<dbReference type="EMBL" id="BJWK01000017">
    <property type="protein sequence ID" value="GEM11785.1"/>
    <property type="molecule type" value="Genomic_DNA"/>
</dbReference>
<feature type="transmembrane region" description="Helical" evidence="2">
    <location>
        <begin position="53"/>
        <end position="72"/>
    </location>
</feature>
<keyword evidence="2" id="KW-1133">Transmembrane helix</keyword>
<accession>A0A511KPC3</accession>
<feature type="compositionally biased region" description="Basic and acidic residues" evidence="1">
    <location>
        <begin position="99"/>
        <end position="121"/>
    </location>
</feature>
<comment type="caution">
    <text evidence="3">The sequence shown here is derived from an EMBL/GenBank/DDBJ whole genome shotgun (WGS) entry which is preliminary data.</text>
</comment>